<dbReference type="Pfam" id="PF13550">
    <property type="entry name" value="Phage-tail_3"/>
    <property type="match status" value="1"/>
</dbReference>
<dbReference type="Pfam" id="PF24801">
    <property type="entry name" value="FNIII-A_GpJ"/>
    <property type="match status" value="1"/>
</dbReference>
<dbReference type="PROSITE" id="PS50853">
    <property type="entry name" value="FN3"/>
    <property type="match status" value="1"/>
</dbReference>
<protein>
    <recommendedName>
        <fullName evidence="1">Fibronectin type-III domain-containing protein</fullName>
    </recommendedName>
</protein>
<dbReference type="RefSeq" id="WP_175140784.1">
    <property type="nucleotide sequence ID" value="NZ_CADIKZ010000005.1"/>
</dbReference>
<dbReference type="InterPro" id="IPR055385">
    <property type="entry name" value="GpJ_HDII-ins2"/>
</dbReference>
<dbReference type="PANTHER" id="PTHR36251:SF2">
    <property type="entry name" value="GIFSY-2 PROPHAGE HOST SPECIFICITY PROTEIN J, PHAGE LAMBDA"/>
    <property type="match status" value="1"/>
</dbReference>
<dbReference type="InterPro" id="IPR036116">
    <property type="entry name" value="FN3_sf"/>
</dbReference>
<dbReference type="Proteomes" id="UP000494203">
    <property type="component" value="Unassembled WGS sequence"/>
</dbReference>
<dbReference type="InterPro" id="IPR032876">
    <property type="entry name" value="J_dom"/>
</dbReference>
<accession>A0A6S7DX94</accession>
<feature type="domain" description="Fibronectin type-III" evidence="1">
    <location>
        <begin position="676"/>
        <end position="773"/>
    </location>
</feature>
<gene>
    <name evidence="2" type="ORF">LMG26788_02186</name>
</gene>
<dbReference type="InterPro" id="IPR003961">
    <property type="entry name" value="FN3_dom"/>
</dbReference>
<evidence type="ECO:0000313" key="2">
    <source>
        <dbReference type="EMBL" id="CAB3859482.1"/>
    </source>
</evidence>
<dbReference type="InterPro" id="IPR013783">
    <property type="entry name" value="Ig-like_fold"/>
</dbReference>
<dbReference type="PANTHER" id="PTHR36251">
    <property type="entry name" value="FELS-1 PROPHAGE HOST SPECIFICITY PROTEIN-RELATED"/>
    <property type="match status" value="1"/>
</dbReference>
<evidence type="ECO:0000259" key="1">
    <source>
        <dbReference type="PROSITE" id="PS50853"/>
    </source>
</evidence>
<evidence type="ECO:0000313" key="3">
    <source>
        <dbReference type="Proteomes" id="UP000494203"/>
    </source>
</evidence>
<sequence>MKQRVRTKRQAPKGAFFYGRKDRVIVGHKGGKGGGGGRGPTEAPDSLHSIAYARVIDLLSEGEIYGPTHGLGGALRDVYLNGTPVANEDGSLNFSGVSVDFRTGTQWQDPLPGFPASENTIGIGVELKATQPWVRLFTNRQLSAVRVTLAVEGLSRADTSNGDINGYRVEYAIDVSRDGAAYQQVLASAFDGKTTQRYARSHRIELPGGALQGWNVRVRRLTANANSSTISDRTVVDAVTEVIDAKLRYPMSAVVGIKVDASQFQSVPTRAYDLKGRIIRVPSNYDPEMRTYTGVWDGTFKLAWTDNPAWVFFDLVSNDRYGLGERVPAGWLDKWGLYQIGRYCDELVDDGFGGKEPRFACNVFLQTNADATRVLQDMASVFRGMAYWANSSVFAVADMPGDPVYTFSSANVIGGKFNYTGSALNTRYTVALVSWNDLSDMGRQKVEYVENREGIARYGIKQLEVTAFGCTSRGQANRVGKWLLLTSQLETRGVTFTVGLDHCQIRPGSIIRVADQHLAGRRIGGRIREATASRIVVDAELGIRPGDRLTVNLPSGKSETRVVSSAMGEPLTLDSGVYSYDSTALTWDLIGLPGTAMHIDVKTPFSEVPEAECVWTLESEALSAQTFRVLRIERKDGLQAEISAIQHEPGKFNNVDFGTRLDRPPISVVPPGVQSPPTEPKISAYYIVSQGIANHTAVFEWKAVDSAVAYEVQWRRDNSDWINLPRTGYTRVEVPNIYAGGYTFRVRALNSLGVASIWTTSTLTQLDGIVGPPPVVTSLIAKGLLFAIQLDWGLPPGPSIIERTEIYYSQNSSFESAIPLGVFAYPQNTHTLMGLSAGKELWFWARLVDKNGVAGEWYPATSGIGVRGQASDDAGPILDQIGGKIEESMLGQDLIDKIDSGGGAATEIKEVKDGLNAMVSIKAQSTGPDGKLYAAGMGVGVENTPEGMQTQVLFLADRLALINLANGVVSTPFAIENGQTFIRSAFIQDGTITSAKIGDYIQSNNYQANVSGWRLDKSGTLSMNAYTPGQGRKVVRPDVEFVLDGNGVVRVQIGNLAASL</sequence>
<reference evidence="2 3" key="1">
    <citation type="submission" date="2020-04" db="EMBL/GenBank/DDBJ databases">
        <authorList>
            <person name="De Canck E."/>
        </authorList>
    </citation>
    <scope>NUCLEOTIDE SEQUENCE [LARGE SCALE GENOMIC DNA]</scope>
    <source>
        <strain evidence="2 3">LMG 26788</strain>
    </source>
</reference>
<dbReference type="Pfam" id="PF09327">
    <property type="entry name" value="Phage_Tail_Tip"/>
    <property type="match status" value="1"/>
</dbReference>
<proteinExistence type="predicted"/>
<dbReference type="AlphaFoldDB" id="A0A6S7DX94"/>
<dbReference type="SUPFAM" id="SSF49265">
    <property type="entry name" value="Fibronectin type III"/>
    <property type="match status" value="1"/>
</dbReference>
<dbReference type="InterPro" id="IPR053171">
    <property type="entry name" value="Viral_Tip_Attach_Protein"/>
</dbReference>
<keyword evidence="3" id="KW-1185">Reference proteome</keyword>
<dbReference type="CDD" id="cd00063">
    <property type="entry name" value="FN3"/>
    <property type="match status" value="1"/>
</dbReference>
<organism evidence="2 3">
    <name type="scientific">Achromobacter pulmonis</name>
    <dbReference type="NCBI Taxonomy" id="1389932"/>
    <lineage>
        <taxon>Bacteria</taxon>
        <taxon>Pseudomonadati</taxon>
        <taxon>Pseudomonadota</taxon>
        <taxon>Betaproteobacteria</taxon>
        <taxon>Burkholderiales</taxon>
        <taxon>Alcaligenaceae</taxon>
        <taxon>Achromobacter</taxon>
    </lineage>
</organism>
<dbReference type="EMBL" id="CADIKZ010000005">
    <property type="protein sequence ID" value="CAB3859482.1"/>
    <property type="molecule type" value="Genomic_DNA"/>
</dbReference>
<dbReference type="Gene3D" id="2.60.40.10">
    <property type="entry name" value="Immunoglobulins"/>
    <property type="match status" value="1"/>
</dbReference>
<name>A0A6S7DX94_9BURK</name>
<dbReference type="InterPro" id="IPR015406">
    <property type="entry name" value="GpJ_CSF"/>
</dbReference>